<keyword evidence="2" id="KW-0812">Transmembrane</keyword>
<evidence type="ECO:0000256" key="2">
    <source>
        <dbReference type="SAM" id="Phobius"/>
    </source>
</evidence>
<keyword evidence="5" id="KW-1185">Reference proteome</keyword>
<feature type="transmembrane region" description="Helical" evidence="2">
    <location>
        <begin position="90"/>
        <end position="110"/>
    </location>
</feature>
<keyword evidence="2" id="KW-1133">Transmembrane helix</keyword>
<dbReference type="AlphaFoldDB" id="A0AAD7BSN1"/>
<evidence type="ECO:0000313" key="5">
    <source>
        <dbReference type="Proteomes" id="UP001221142"/>
    </source>
</evidence>
<evidence type="ECO:0000259" key="3">
    <source>
        <dbReference type="Pfam" id="PF20152"/>
    </source>
</evidence>
<organism evidence="4 5">
    <name type="scientific">Roridomyces roridus</name>
    <dbReference type="NCBI Taxonomy" id="1738132"/>
    <lineage>
        <taxon>Eukaryota</taxon>
        <taxon>Fungi</taxon>
        <taxon>Dikarya</taxon>
        <taxon>Basidiomycota</taxon>
        <taxon>Agaricomycotina</taxon>
        <taxon>Agaricomycetes</taxon>
        <taxon>Agaricomycetidae</taxon>
        <taxon>Agaricales</taxon>
        <taxon>Marasmiineae</taxon>
        <taxon>Mycenaceae</taxon>
        <taxon>Roridomyces</taxon>
    </lineage>
</organism>
<feature type="domain" description="DUF6534" evidence="3">
    <location>
        <begin position="171"/>
        <end position="253"/>
    </location>
</feature>
<protein>
    <recommendedName>
        <fullName evidence="3">DUF6534 domain-containing protein</fullName>
    </recommendedName>
</protein>
<comment type="caution">
    <text evidence="4">The sequence shown here is derived from an EMBL/GenBank/DDBJ whole genome shotgun (WGS) entry which is preliminary data.</text>
</comment>
<sequence length="315" mass="34150">MSSLSVILGALAVTGIFSALSFGASSIQTYNYLHAYPTSRRLLQAFVAALWAVDAFQIAVYTYTVWYYVAIAYDSAWLPEIMNWSFKLSVWLAVALVLILDLFYTGYILLLACPNYIIPAIVATVVAAGNIVAVVLGVRIIIFTHFTEIYGISRSGLIYSFFGLFCVKAVGIAAAMCYFLYGSNEGFTWESNVSIVRRFIKLVVGSSLIVALCSFAVLACHLTMPHSMSCVVVYMTVSKLYHNCFLSLLACRQGQATLGPTCAGGIQSIGSSASRPSAAQEIRDDFMNAHAVGDGEKMKGKGEHGSDDETVHDHA</sequence>
<gene>
    <name evidence="4" type="ORF">FB45DRAFT_919891</name>
</gene>
<dbReference type="Proteomes" id="UP001221142">
    <property type="component" value="Unassembled WGS sequence"/>
</dbReference>
<evidence type="ECO:0000256" key="1">
    <source>
        <dbReference type="SAM" id="MobiDB-lite"/>
    </source>
</evidence>
<evidence type="ECO:0000313" key="4">
    <source>
        <dbReference type="EMBL" id="KAJ7629053.1"/>
    </source>
</evidence>
<reference evidence="4" key="1">
    <citation type="submission" date="2023-03" db="EMBL/GenBank/DDBJ databases">
        <title>Massive genome expansion in bonnet fungi (Mycena s.s.) driven by repeated elements and novel gene families across ecological guilds.</title>
        <authorList>
            <consortium name="Lawrence Berkeley National Laboratory"/>
            <person name="Harder C.B."/>
            <person name="Miyauchi S."/>
            <person name="Viragh M."/>
            <person name="Kuo A."/>
            <person name="Thoen E."/>
            <person name="Andreopoulos B."/>
            <person name="Lu D."/>
            <person name="Skrede I."/>
            <person name="Drula E."/>
            <person name="Henrissat B."/>
            <person name="Morin E."/>
            <person name="Kohler A."/>
            <person name="Barry K."/>
            <person name="LaButti K."/>
            <person name="Morin E."/>
            <person name="Salamov A."/>
            <person name="Lipzen A."/>
            <person name="Mereny Z."/>
            <person name="Hegedus B."/>
            <person name="Baldrian P."/>
            <person name="Stursova M."/>
            <person name="Weitz H."/>
            <person name="Taylor A."/>
            <person name="Grigoriev I.V."/>
            <person name="Nagy L.G."/>
            <person name="Martin F."/>
            <person name="Kauserud H."/>
        </authorList>
    </citation>
    <scope>NUCLEOTIDE SEQUENCE</scope>
    <source>
        <strain evidence="4">9284</strain>
    </source>
</reference>
<dbReference type="InterPro" id="IPR045339">
    <property type="entry name" value="DUF6534"/>
</dbReference>
<feature type="transmembrane region" description="Helical" evidence="2">
    <location>
        <begin position="47"/>
        <end position="69"/>
    </location>
</feature>
<feature type="transmembrane region" description="Helical" evidence="2">
    <location>
        <begin position="156"/>
        <end position="181"/>
    </location>
</feature>
<feature type="region of interest" description="Disordered" evidence="1">
    <location>
        <begin position="293"/>
        <end position="315"/>
    </location>
</feature>
<feature type="transmembrane region" description="Helical" evidence="2">
    <location>
        <begin position="201"/>
        <end position="220"/>
    </location>
</feature>
<dbReference type="Pfam" id="PF20152">
    <property type="entry name" value="DUF6534"/>
    <property type="match status" value="1"/>
</dbReference>
<proteinExistence type="predicted"/>
<accession>A0AAD7BSN1</accession>
<name>A0AAD7BSN1_9AGAR</name>
<feature type="transmembrane region" description="Helical" evidence="2">
    <location>
        <begin position="116"/>
        <end position="144"/>
    </location>
</feature>
<dbReference type="EMBL" id="JARKIF010000010">
    <property type="protein sequence ID" value="KAJ7629053.1"/>
    <property type="molecule type" value="Genomic_DNA"/>
</dbReference>
<keyword evidence="2" id="KW-0472">Membrane</keyword>